<feature type="domain" description="GAF" evidence="2">
    <location>
        <begin position="38"/>
        <end position="151"/>
    </location>
</feature>
<dbReference type="PROSITE" id="PS01320">
    <property type="entry name" value="UPF0067"/>
    <property type="match status" value="1"/>
</dbReference>
<accession>A0ABZ0PSS2</accession>
<dbReference type="RefSeq" id="WP_318642081.1">
    <property type="nucleotide sequence ID" value="NZ_CP137892.1"/>
</dbReference>
<protein>
    <submittedName>
        <fullName evidence="3">GAF domain-containing protein</fullName>
    </submittedName>
</protein>
<comment type="similarity">
    <text evidence="1">Belongs to the free Met sulfoxide reductase family.</text>
</comment>
<dbReference type="InterPro" id="IPR000614">
    <property type="entry name" value="FRMsr_CS"/>
</dbReference>
<reference evidence="3 4" key="1">
    <citation type="submission" date="2023-11" db="EMBL/GenBank/DDBJ databases">
        <title>Complete genome of Pseudomonas benzenivorans BA3361.</title>
        <authorList>
            <person name="Shin S.Y."/>
            <person name="Song J."/>
            <person name="Kang H."/>
        </authorList>
    </citation>
    <scope>NUCLEOTIDE SEQUENCE [LARGE SCALE GENOMIC DNA]</scope>
    <source>
        <strain evidence="3 4">HNIBRBA3361</strain>
    </source>
</reference>
<keyword evidence="4" id="KW-1185">Reference proteome</keyword>
<gene>
    <name evidence="3" type="ORF">SBP02_12395</name>
</gene>
<dbReference type="SUPFAM" id="SSF55781">
    <property type="entry name" value="GAF domain-like"/>
    <property type="match status" value="1"/>
</dbReference>
<dbReference type="Gene3D" id="3.30.450.40">
    <property type="match status" value="1"/>
</dbReference>
<dbReference type="EMBL" id="CP137892">
    <property type="protein sequence ID" value="WPC03579.1"/>
    <property type="molecule type" value="Genomic_DNA"/>
</dbReference>
<dbReference type="InterPro" id="IPR003018">
    <property type="entry name" value="GAF"/>
</dbReference>
<dbReference type="InterPro" id="IPR051330">
    <property type="entry name" value="Phosphatase_reg/MetRdx"/>
</dbReference>
<sequence>MIELRDVGSGLEGYPLLEAQLAALLAGERDFIANAAQFSAFLFQELADLNWAGFYLARGEQLVLGPFQGKVACVRIPFGRGVCGAAAASRQSQRVEDVHAFVGHIACDSASASELVVPLLKDGRLIGVLDLDSPSRGRFGVEDQAGIERLVEVFLGLTDC</sequence>
<dbReference type="PANTHER" id="PTHR21021:SF15">
    <property type="entry name" value="FREE METHIONINE-R-SULFOXIDE REDUCTASE"/>
    <property type="match status" value="1"/>
</dbReference>
<dbReference type="Proteomes" id="UP001305928">
    <property type="component" value="Chromosome"/>
</dbReference>
<proteinExistence type="inferred from homology"/>
<dbReference type="PANTHER" id="PTHR21021">
    <property type="entry name" value="GAF/PUTATIVE CYTOSKELETAL PROTEIN"/>
    <property type="match status" value="1"/>
</dbReference>
<name>A0ABZ0PSS2_9PSED</name>
<dbReference type="InterPro" id="IPR029016">
    <property type="entry name" value="GAF-like_dom_sf"/>
</dbReference>
<organism evidence="3 4">
    <name type="scientific">Pseudomonas benzenivorans</name>
    <dbReference type="NCBI Taxonomy" id="556533"/>
    <lineage>
        <taxon>Bacteria</taxon>
        <taxon>Pseudomonadati</taxon>
        <taxon>Pseudomonadota</taxon>
        <taxon>Gammaproteobacteria</taxon>
        <taxon>Pseudomonadales</taxon>
        <taxon>Pseudomonadaceae</taxon>
        <taxon>Pseudomonas</taxon>
    </lineage>
</organism>
<evidence type="ECO:0000259" key="2">
    <source>
        <dbReference type="Pfam" id="PF13185"/>
    </source>
</evidence>
<dbReference type="Pfam" id="PF13185">
    <property type="entry name" value="GAF_2"/>
    <property type="match status" value="1"/>
</dbReference>
<evidence type="ECO:0000313" key="3">
    <source>
        <dbReference type="EMBL" id="WPC03579.1"/>
    </source>
</evidence>
<evidence type="ECO:0000256" key="1">
    <source>
        <dbReference type="ARBA" id="ARBA00038454"/>
    </source>
</evidence>
<evidence type="ECO:0000313" key="4">
    <source>
        <dbReference type="Proteomes" id="UP001305928"/>
    </source>
</evidence>